<reference evidence="6" key="1">
    <citation type="submission" date="2016-11" db="EMBL/GenBank/DDBJ databases">
        <authorList>
            <person name="Jaros S."/>
            <person name="Januszkiewicz K."/>
            <person name="Wedrychowicz H."/>
        </authorList>
    </citation>
    <scope>NUCLEOTIDE SEQUENCE [LARGE SCALE GENOMIC DNA]</scope>
    <source>
        <strain evidence="6">Y48</strain>
    </source>
</reference>
<dbReference type="GO" id="GO:0043814">
    <property type="term" value="F:phospholactate guanylyltransferase activity"/>
    <property type="evidence" value="ECO:0007669"/>
    <property type="project" value="InterPro"/>
</dbReference>
<dbReference type="PANTHER" id="PTHR40392">
    <property type="entry name" value="2-PHOSPHO-L-LACTATE GUANYLYLTRANSFERASE"/>
    <property type="match status" value="1"/>
</dbReference>
<evidence type="ECO:0000256" key="4">
    <source>
        <dbReference type="ARBA" id="ARBA00023134"/>
    </source>
</evidence>
<dbReference type="GO" id="GO:0052645">
    <property type="term" value="P:F420-0 metabolic process"/>
    <property type="evidence" value="ECO:0007669"/>
    <property type="project" value="UniProtKB-UniRule"/>
</dbReference>
<dbReference type="UniPathway" id="UPA00071"/>
<dbReference type="SUPFAM" id="SSF53448">
    <property type="entry name" value="Nucleotide-diphospho-sugar transferases"/>
    <property type="match status" value="1"/>
</dbReference>
<dbReference type="InterPro" id="IPR029044">
    <property type="entry name" value="Nucleotide-diphossugar_trans"/>
</dbReference>
<keyword evidence="7" id="KW-1185">Reference proteome</keyword>
<accession>A0A1J0W2V6</accession>
<dbReference type="HAMAP" id="MF_02114">
    <property type="entry name" value="CofC"/>
    <property type="match status" value="1"/>
</dbReference>
<organism evidence="6 7">
    <name type="scientific">Nocardia mangyaensis</name>
    <dbReference type="NCBI Taxonomy" id="2213200"/>
    <lineage>
        <taxon>Bacteria</taxon>
        <taxon>Bacillati</taxon>
        <taxon>Actinomycetota</taxon>
        <taxon>Actinomycetes</taxon>
        <taxon>Mycobacteriales</taxon>
        <taxon>Nocardiaceae</taxon>
        <taxon>Nocardia</taxon>
    </lineage>
</organism>
<proteinExistence type="inferred from homology"/>
<feature type="binding site" evidence="5">
    <location>
        <position position="161"/>
    </location>
    <ligand>
        <name>phosphoenolpyruvate</name>
        <dbReference type="ChEBI" id="CHEBI:58702"/>
    </ligand>
</feature>
<evidence type="ECO:0000256" key="2">
    <source>
        <dbReference type="ARBA" id="ARBA00022695"/>
    </source>
</evidence>
<keyword evidence="1 5" id="KW-0808">Transferase</keyword>
<dbReference type="Gene3D" id="3.90.550.10">
    <property type="entry name" value="Spore Coat Polysaccharide Biosynthesis Protein SpsA, Chain A"/>
    <property type="match status" value="1"/>
</dbReference>
<dbReference type="GO" id="GO:0005525">
    <property type="term" value="F:GTP binding"/>
    <property type="evidence" value="ECO:0007669"/>
    <property type="project" value="UniProtKB-KW"/>
</dbReference>
<dbReference type="NCBIfam" id="TIGR03552">
    <property type="entry name" value="F420_cofC"/>
    <property type="match status" value="1"/>
</dbReference>
<dbReference type="PANTHER" id="PTHR40392:SF1">
    <property type="entry name" value="2-PHOSPHO-L-LACTATE GUANYLYLTRANSFERASE"/>
    <property type="match status" value="1"/>
</dbReference>
<dbReference type="AlphaFoldDB" id="A0A1J0W2V6"/>
<feature type="binding site" evidence="5">
    <location>
        <position position="181"/>
    </location>
    <ligand>
        <name>phosphoenolpyruvate</name>
        <dbReference type="ChEBI" id="CHEBI:58702"/>
    </ligand>
</feature>
<evidence type="ECO:0000256" key="5">
    <source>
        <dbReference type="HAMAP-Rule" id="MF_02114"/>
    </source>
</evidence>
<comment type="similarity">
    <text evidence="5">Belongs to the CofC family.</text>
</comment>
<dbReference type="InterPro" id="IPR002835">
    <property type="entry name" value="CofC"/>
</dbReference>
<dbReference type="KEGG" id="nsl:BOX37_21875"/>
<comment type="function">
    <text evidence="5">Guanylyltransferase that catalyzes the activation of phosphoenolpyruvate (PEP) as enolpyruvoyl-2-diphospho-5'-guanosine, via the condensation of PEP with GTP. It is involved in the biosynthesis of coenzyme F420, a hydride carrier cofactor.</text>
</comment>
<feature type="binding site" evidence="5">
    <location>
        <position position="178"/>
    </location>
    <ligand>
        <name>phosphoenolpyruvate</name>
        <dbReference type="ChEBI" id="CHEBI:58702"/>
    </ligand>
</feature>
<evidence type="ECO:0000256" key="1">
    <source>
        <dbReference type="ARBA" id="ARBA00022679"/>
    </source>
</evidence>
<gene>
    <name evidence="5" type="primary">fbiD</name>
    <name evidence="6" type="ORF">BOX37_21875</name>
</gene>
<dbReference type="EC" id="2.7.7.105" evidence="5"/>
<keyword evidence="3 5" id="KW-0547">Nucleotide-binding</keyword>
<dbReference type="EMBL" id="CP018082">
    <property type="protein sequence ID" value="APE38613.1"/>
    <property type="molecule type" value="Genomic_DNA"/>
</dbReference>
<comment type="pathway">
    <text evidence="5">Cofactor biosynthesis; coenzyme F420 biosynthesis.</text>
</comment>
<comment type="catalytic activity">
    <reaction evidence="5">
        <text>phosphoenolpyruvate + GTP + H(+) = enolpyruvoyl-2-diphospho-5'-guanosine + diphosphate</text>
        <dbReference type="Rhea" id="RHEA:30519"/>
        <dbReference type="ChEBI" id="CHEBI:15378"/>
        <dbReference type="ChEBI" id="CHEBI:33019"/>
        <dbReference type="ChEBI" id="CHEBI:37565"/>
        <dbReference type="ChEBI" id="CHEBI:58702"/>
        <dbReference type="ChEBI" id="CHEBI:143701"/>
        <dbReference type="EC" id="2.7.7.105"/>
    </reaction>
</comment>
<keyword evidence="4 5" id="KW-0342">GTP-binding</keyword>
<name>A0A1J0W2V6_9NOCA</name>
<dbReference type="Pfam" id="PF01983">
    <property type="entry name" value="CofC"/>
    <property type="match status" value="1"/>
</dbReference>
<evidence type="ECO:0000256" key="3">
    <source>
        <dbReference type="ARBA" id="ARBA00022741"/>
    </source>
</evidence>
<sequence>MTAALVISPICHARIDGMRPHTVHVVMAVKHIDRAKSRLAEVLTPHQRGRLVLAMFADTVVAATAVPEVRSLTVVTPDPLVAARARELGAHVLDEPATDHDPLNTALAAGAADVRDRHGPSHLLALQADLPALRAAELTDLLVVAPAGGRSVVIDHTGTGTAALLVRDATAPLTPRFGADSARAHRDGGARALAGHWPGLRCDVDTPADLDIVRALGVGEFTTRTLRAFGMSPHHGDPVRTVC</sequence>
<evidence type="ECO:0000313" key="6">
    <source>
        <dbReference type="EMBL" id="APE38613.1"/>
    </source>
</evidence>
<keyword evidence="2 5" id="KW-0548">Nucleotidyltransferase</keyword>
<dbReference type="Proteomes" id="UP000183810">
    <property type="component" value="Chromosome"/>
</dbReference>
<protein>
    <recommendedName>
        <fullName evidence="5">Phosphoenolpyruvate guanylyltransferase</fullName>
        <shortName evidence="5">PEP guanylyltransferase</shortName>
        <ecNumber evidence="5">2.7.7.105</ecNumber>
    </recommendedName>
</protein>
<evidence type="ECO:0000313" key="7">
    <source>
        <dbReference type="Proteomes" id="UP000183810"/>
    </source>
</evidence>